<dbReference type="KEGG" id="cpro:CPRO_21460"/>
<reference evidence="4" key="4">
    <citation type="submission" date="2016-11" db="EMBL/GenBank/DDBJ databases">
        <authorList>
            <person name="Varghese N."/>
            <person name="Submissions S."/>
        </authorList>
    </citation>
    <scope>NUCLEOTIDE SEQUENCE</scope>
    <source>
        <strain evidence="4">DSM 1682</strain>
    </source>
</reference>
<evidence type="ECO:0000313" key="5">
    <source>
        <dbReference type="Proteomes" id="UP000068026"/>
    </source>
</evidence>
<feature type="domain" description="Recombinase" evidence="2">
    <location>
        <begin position="167"/>
        <end position="308"/>
    </location>
</feature>
<dbReference type="InterPro" id="IPR011109">
    <property type="entry name" value="DNA_bind_recombinase_dom"/>
</dbReference>
<dbReference type="Pfam" id="PF00239">
    <property type="entry name" value="Resolvase"/>
    <property type="match status" value="1"/>
</dbReference>
<evidence type="ECO:0000313" key="3">
    <source>
        <dbReference type="EMBL" id="AMJ41726.1"/>
    </source>
</evidence>
<dbReference type="SMART" id="SM00857">
    <property type="entry name" value="Resolvase"/>
    <property type="match status" value="1"/>
</dbReference>
<dbReference type="Gene3D" id="3.90.1750.20">
    <property type="entry name" value="Putative Large Serine Recombinase, Chain B, Domain 2"/>
    <property type="match status" value="1"/>
</dbReference>
<name>A0A0X8VD25_ANAPI</name>
<dbReference type="GO" id="GO:0003677">
    <property type="term" value="F:DNA binding"/>
    <property type="evidence" value="ECO:0007669"/>
    <property type="project" value="InterPro"/>
</dbReference>
<dbReference type="Gene3D" id="3.40.50.1390">
    <property type="entry name" value="Resolvase, N-terminal catalytic domain"/>
    <property type="match status" value="1"/>
</dbReference>
<proteinExistence type="predicted"/>
<dbReference type="SUPFAM" id="SSF53041">
    <property type="entry name" value="Resolvase-like"/>
    <property type="match status" value="1"/>
</dbReference>
<dbReference type="InterPro" id="IPR050639">
    <property type="entry name" value="SSR_resolvase"/>
</dbReference>
<dbReference type="Pfam" id="PF07508">
    <property type="entry name" value="Recombinase"/>
    <property type="match status" value="1"/>
</dbReference>
<reference evidence="3 5" key="1">
    <citation type="journal article" date="2016" name="Genome Announc.">
        <title>Complete Genome Sequence of the Amino Acid-Fermenting Clostridium propionicum X2 (DSM 1682).</title>
        <authorList>
            <person name="Poehlein A."/>
            <person name="Schlien K."/>
            <person name="Chowdhury N.P."/>
            <person name="Gottschalk G."/>
            <person name="Buckel W."/>
            <person name="Daniel R."/>
        </authorList>
    </citation>
    <scope>NUCLEOTIDE SEQUENCE [LARGE SCALE GENOMIC DNA]</scope>
    <source>
        <strain evidence="3 5">X2</strain>
    </source>
</reference>
<dbReference type="PROSITE" id="PS51736">
    <property type="entry name" value="RECOMBINASES_3"/>
    <property type="match status" value="1"/>
</dbReference>
<dbReference type="PANTHER" id="PTHR30461">
    <property type="entry name" value="DNA-INVERTASE FROM LAMBDOID PROPHAGE"/>
    <property type="match status" value="1"/>
</dbReference>
<feature type="domain" description="Resolvase/invertase-type recombinase catalytic" evidence="1">
    <location>
        <begin position="4"/>
        <end position="159"/>
    </location>
</feature>
<evidence type="ECO:0000313" key="6">
    <source>
        <dbReference type="Proteomes" id="UP000184204"/>
    </source>
</evidence>
<evidence type="ECO:0000313" key="4">
    <source>
        <dbReference type="EMBL" id="SHE83290.1"/>
    </source>
</evidence>
<dbReference type="PROSITE" id="PS51737">
    <property type="entry name" value="RECOMBINASE_DNA_BIND"/>
    <property type="match status" value="1"/>
</dbReference>
<dbReference type="Proteomes" id="UP000184204">
    <property type="component" value="Unassembled WGS sequence"/>
</dbReference>
<dbReference type="InterPro" id="IPR006119">
    <property type="entry name" value="Resolv_N"/>
</dbReference>
<dbReference type="Proteomes" id="UP000068026">
    <property type="component" value="Chromosome"/>
</dbReference>
<dbReference type="InterPro" id="IPR036162">
    <property type="entry name" value="Resolvase-like_N_sf"/>
</dbReference>
<dbReference type="EMBL" id="CP014223">
    <property type="protein sequence ID" value="AMJ41726.1"/>
    <property type="molecule type" value="Genomic_DNA"/>
</dbReference>
<evidence type="ECO:0000259" key="1">
    <source>
        <dbReference type="PROSITE" id="PS51736"/>
    </source>
</evidence>
<dbReference type="PANTHER" id="PTHR30461:SF23">
    <property type="entry name" value="DNA RECOMBINASE-RELATED"/>
    <property type="match status" value="1"/>
</dbReference>
<gene>
    <name evidence="3" type="ORF">CPRO_21460</name>
    <name evidence="4" type="ORF">SAMN02745151_01923</name>
</gene>
<dbReference type="InterPro" id="IPR038109">
    <property type="entry name" value="DNA_bind_recomb_sf"/>
</dbReference>
<protein>
    <submittedName>
        <fullName evidence="3 4">Recombinase</fullName>
    </submittedName>
</protein>
<dbReference type="OrthoDB" id="9784557at2"/>
<dbReference type="RefSeq" id="WP_066051425.1">
    <property type="nucleotide sequence ID" value="NZ_CP014223.1"/>
</dbReference>
<dbReference type="EMBL" id="FQUA01000008">
    <property type="protein sequence ID" value="SHE83290.1"/>
    <property type="molecule type" value="Genomic_DNA"/>
</dbReference>
<dbReference type="GO" id="GO:0000150">
    <property type="term" value="F:DNA strand exchange activity"/>
    <property type="evidence" value="ECO:0007669"/>
    <property type="project" value="InterPro"/>
</dbReference>
<reference evidence="6" key="3">
    <citation type="submission" date="2016-11" db="EMBL/GenBank/DDBJ databases">
        <authorList>
            <person name="Jaros S."/>
            <person name="Januszkiewicz K."/>
            <person name="Wedrychowicz H."/>
        </authorList>
    </citation>
    <scope>NUCLEOTIDE SEQUENCE [LARGE SCALE GENOMIC DNA]</scope>
    <source>
        <strain evidence="6">DSM 1682</strain>
    </source>
</reference>
<accession>A0A0X8VD25</accession>
<keyword evidence="5" id="KW-1185">Reference proteome</keyword>
<reference evidence="5" key="2">
    <citation type="submission" date="2016-01" db="EMBL/GenBank/DDBJ databases">
        <authorList>
            <person name="Poehlein A."/>
            <person name="Schlien K."/>
            <person name="Gottschalk G."/>
            <person name="Buckel W."/>
            <person name="Daniel R."/>
        </authorList>
    </citation>
    <scope>NUCLEOTIDE SEQUENCE [LARGE SCALE GENOMIC DNA]</scope>
    <source>
        <strain evidence="5">X2</strain>
    </source>
</reference>
<dbReference type="AlphaFoldDB" id="A0A0X8VD25"/>
<evidence type="ECO:0000259" key="2">
    <source>
        <dbReference type="PROSITE" id="PS51737"/>
    </source>
</evidence>
<organism evidence="4 6">
    <name type="scientific">Anaerotignum propionicum DSM 1682</name>
    <dbReference type="NCBI Taxonomy" id="991789"/>
    <lineage>
        <taxon>Bacteria</taxon>
        <taxon>Bacillati</taxon>
        <taxon>Bacillota</taxon>
        <taxon>Clostridia</taxon>
        <taxon>Lachnospirales</taxon>
        <taxon>Anaerotignaceae</taxon>
        <taxon>Anaerotignum</taxon>
    </lineage>
</organism>
<sequence>MTPTIGIYLRLSDEDENGKESDSIKGQREIIHDYLLKNQYLASYETLEFCDDGFSGTDFQRPGVTELLRRAQDGEISCIIVKDFSRFGRNYIEVGNYLEQVFPFLGIRFISVNDNFDSDKVSNNGEFIGRAFQNLIYDLYSRDLSVKISTGKRVKAEQGKFITAFAPYGYQKSKEQKLVVDEESAPVVERIFDLALLGIPKAEIARMLNREQVPSPLLLRKIRKEKLFCHCVNEEYLWHPATISKILKDQRYIGDGIYGRVKPKEVGSRLGRNVPKEEWMIVSNAHEAIVKKEVFEKVKAGFKNYHARENAEVYPLWKKVRCGVCNHGIPRKASHKKNKADSKSTYCCTASRYSDRFSCYCEKIEEYCITSAILDCFNQLSALTYDEELDIQHRQQVEEKIQIAQRLIVQNERKLKQIAVAQIKQYEAYRDSNIDKQIFVEKKAEIQRELGETKKALQGENIRLGELQQELEEALDKKRPYLLSSLTREAVETFVNEVMIEKNGSIRIVWSFRDVF</sequence>